<proteinExistence type="predicted"/>
<feature type="non-terminal residue" evidence="2">
    <location>
        <position position="328"/>
    </location>
</feature>
<keyword evidence="2" id="KW-0560">Oxidoreductase</keyword>
<protein>
    <submittedName>
        <fullName evidence="2">1,2-phenylacetyl-CoA epoxidase, subunit A</fullName>
        <ecNumber evidence="2">1.14.13.149</ecNumber>
    </submittedName>
</protein>
<evidence type="ECO:0000256" key="1">
    <source>
        <dbReference type="SAM" id="MobiDB-lite"/>
    </source>
</evidence>
<feature type="compositionally biased region" description="Basic residues" evidence="1">
    <location>
        <begin position="22"/>
        <end position="42"/>
    </location>
</feature>
<feature type="region of interest" description="Disordered" evidence="1">
    <location>
        <begin position="239"/>
        <end position="264"/>
    </location>
</feature>
<accession>A0A6J4P962</accession>
<feature type="region of interest" description="Disordered" evidence="1">
    <location>
        <begin position="167"/>
        <end position="213"/>
    </location>
</feature>
<dbReference type="AlphaFoldDB" id="A0A6J4P962"/>
<reference evidence="2" key="1">
    <citation type="submission" date="2020-02" db="EMBL/GenBank/DDBJ databases">
        <authorList>
            <person name="Meier V. D."/>
        </authorList>
    </citation>
    <scope>NUCLEOTIDE SEQUENCE</scope>
    <source>
        <strain evidence="2">AVDCRST_MAG06</strain>
    </source>
</reference>
<evidence type="ECO:0000313" key="2">
    <source>
        <dbReference type="EMBL" id="CAA9409496.1"/>
    </source>
</evidence>
<name>A0A6J4P962_9ACTN</name>
<feature type="compositionally biased region" description="Basic residues" evidence="1">
    <location>
        <begin position="319"/>
        <end position="328"/>
    </location>
</feature>
<organism evidence="2">
    <name type="scientific">uncultured Nocardioides sp</name>
    <dbReference type="NCBI Taxonomy" id="198441"/>
    <lineage>
        <taxon>Bacteria</taxon>
        <taxon>Bacillati</taxon>
        <taxon>Actinomycetota</taxon>
        <taxon>Actinomycetes</taxon>
        <taxon>Propionibacteriales</taxon>
        <taxon>Nocardioidaceae</taxon>
        <taxon>Nocardioides</taxon>
        <taxon>environmental samples</taxon>
    </lineage>
</organism>
<dbReference type="EMBL" id="CADCUP010000182">
    <property type="protein sequence ID" value="CAA9409496.1"/>
    <property type="molecule type" value="Genomic_DNA"/>
</dbReference>
<sequence>VRKRLRRPLRRSGPGGDDPGARRLRRAARRRRPGGAPRRHARGLPQDADPPDRPARPLRDHRHAAGGQLDQPGPQPAAQGHLDGQGAGRGRPRPLPLRRGGDPRGRPRRPAGPAPLGSAEVLLDLQLPDPQLGRRGCDRLAGRRRRHRQPGAAVPLLLRSLRPRHGAGLQGGVLPPAAGLRDPPHALARHPGAAGDGPGRRRPLLAAEPDDVRPARRRLAQLRAVDGLGDQALLQRRPAPALRRHDRAAGRGPRPHAARRRHRVERAARPLRLLADRLHRALRGHQGQRPLQRAADGPPHRCPQRRCVGARGGHGVRREGRRARERGM</sequence>
<feature type="region of interest" description="Disordered" evidence="1">
    <location>
        <begin position="283"/>
        <end position="328"/>
    </location>
</feature>
<dbReference type="GO" id="GO:0097266">
    <property type="term" value="F:phenylacetyl-CoA 1,2-epoxidase activity"/>
    <property type="evidence" value="ECO:0007669"/>
    <property type="project" value="UniProtKB-EC"/>
</dbReference>
<feature type="non-terminal residue" evidence="2">
    <location>
        <position position="1"/>
    </location>
</feature>
<feature type="compositionally biased region" description="Basic residues" evidence="1">
    <location>
        <begin position="1"/>
        <end position="10"/>
    </location>
</feature>
<gene>
    <name evidence="2" type="ORF">AVDCRST_MAG06-2760</name>
</gene>
<feature type="region of interest" description="Disordered" evidence="1">
    <location>
        <begin position="1"/>
        <end position="153"/>
    </location>
</feature>
<feature type="compositionally biased region" description="Basic residues" evidence="1">
    <location>
        <begin position="253"/>
        <end position="264"/>
    </location>
</feature>
<dbReference type="EC" id="1.14.13.149" evidence="2"/>
<feature type="compositionally biased region" description="Low complexity" evidence="1">
    <location>
        <begin position="114"/>
        <end position="134"/>
    </location>
</feature>